<comment type="caution">
    <text evidence="3">The sequence shown here is derived from an EMBL/GenBank/DDBJ whole genome shotgun (WGS) entry which is preliminary data.</text>
</comment>
<feature type="chain" id="PRO_5045515252" description="Lipid A deacylase" evidence="2">
    <location>
        <begin position="49"/>
        <end position="208"/>
    </location>
</feature>
<keyword evidence="2" id="KW-0732">Signal</keyword>
<comment type="subcellular location">
    <subcellularLocation>
        <location evidence="1">Cell outer membrane</location>
        <topology evidence="1">Multi-pass membrane protein</topology>
    </subcellularLocation>
</comment>
<dbReference type="InterPro" id="IPR011250">
    <property type="entry name" value="OMP/PagP_B-barrel"/>
</dbReference>
<gene>
    <name evidence="3" type="ORF">LMG23994_03105</name>
</gene>
<dbReference type="Proteomes" id="UP000701702">
    <property type="component" value="Unassembled WGS sequence"/>
</dbReference>
<dbReference type="Gene3D" id="2.40.160.20">
    <property type="match status" value="1"/>
</dbReference>
<dbReference type="InterPro" id="IPR018550">
    <property type="entry name" value="Lipid-A_deacylase-rel"/>
</dbReference>
<sequence>MQPMPEVRPDCSAQRTMRRKRCRGMGIRQAALATVLSVVTFGPSLAQAAPPIPAVQIGYGIDTSHDIQKVDVAFQWDSGYAWGNPEGWLLDLQWEVNVARWHSTSSNNPRNPWEFGASPVVRLAWRRYSWVPFLELSVGVRLISETRTSDDHDYSTAFQFSDVAGLGVAFGKAQQFTVGYRYQHISNAGIKQPNPGTAFSTVYVRYRF</sequence>
<evidence type="ECO:0000313" key="3">
    <source>
        <dbReference type="EMBL" id="CAG9175457.1"/>
    </source>
</evidence>
<protein>
    <recommendedName>
        <fullName evidence="1">Lipid A deacylase</fullName>
        <ecNumber evidence="1">3.1.1.77</ecNumber>
    </recommendedName>
    <alternativeName>
        <fullName evidence="1">LPS 3-O-deacylase</fullName>
    </alternativeName>
    <alternativeName>
        <fullName evidence="1">Outer membrane enzyme</fullName>
    </alternativeName>
</protein>
<organism evidence="3 4">
    <name type="scientific">Cupriavidus pinatubonensis</name>
    <dbReference type="NCBI Taxonomy" id="248026"/>
    <lineage>
        <taxon>Bacteria</taxon>
        <taxon>Pseudomonadati</taxon>
        <taxon>Pseudomonadota</taxon>
        <taxon>Betaproteobacteria</taxon>
        <taxon>Burkholderiales</taxon>
        <taxon>Burkholderiaceae</taxon>
        <taxon>Cupriavidus</taxon>
    </lineage>
</organism>
<comment type="similarity">
    <text evidence="1">Belongs to the PagL family.</text>
</comment>
<evidence type="ECO:0000256" key="2">
    <source>
        <dbReference type="SAM" id="SignalP"/>
    </source>
</evidence>
<keyword evidence="1" id="KW-0998">Cell outer membrane</keyword>
<comment type="catalytic activity">
    <reaction evidence="1">
        <text>a 3-(acyloxy)acyl derivative of bacterial toxin + H2O = a 3-hydroxyacyl derivative of bacterial toxin + a fatty acid + H(+)</text>
        <dbReference type="Rhea" id="RHEA:12032"/>
        <dbReference type="ChEBI" id="CHEBI:15377"/>
        <dbReference type="ChEBI" id="CHEBI:15378"/>
        <dbReference type="ChEBI" id="CHEBI:28868"/>
        <dbReference type="ChEBI" id="CHEBI:136853"/>
        <dbReference type="ChEBI" id="CHEBI:140675"/>
        <dbReference type="EC" id="3.1.1.77"/>
    </reaction>
</comment>
<dbReference type="SUPFAM" id="SSF56925">
    <property type="entry name" value="OMPA-like"/>
    <property type="match status" value="1"/>
</dbReference>
<dbReference type="Pfam" id="PF09411">
    <property type="entry name" value="PagL"/>
    <property type="match status" value="1"/>
</dbReference>
<comment type="subunit">
    <text evidence="1">Homodimer.</text>
</comment>
<reference evidence="3 4" key="1">
    <citation type="submission" date="2021-08" db="EMBL/GenBank/DDBJ databases">
        <authorList>
            <person name="Peeters C."/>
        </authorList>
    </citation>
    <scope>NUCLEOTIDE SEQUENCE [LARGE SCALE GENOMIC DNA]</scope>
    <source>
        <strain evidence="3 4">LMG 23994</strain>
    </source>
</reference>
<keyword evidence="1" id="KW-0472">Membrane</keyword>
<keyword evidence="1" id="KW-0378">Hydrolase</keyword>
<dbReference type="PIRSF" id="PIRSF029681">
    <property type="entry name" value="PagL"/>
    <property type="match status" value="1"/>
</dbReference>
<dbReference type="EMBL" id="CAJZAF010000016">
    <property type="protein sequence ID" value="CAG9175457.1"/>
    <property type="molecule type" value="Genomic_DNA"/>
</dbReference>
<evidence type="ECO:0000313" key="4">
    <source>
        <dbReference type="Proteomes" id="UP000701702"/>
    </source>
</evidence>
<feature type="signal peptide" evidence="2">
    <location>
        <begin position="1"/>
        <end position="48"/>
    </location>
</feature>
<name>A0ABM8X675_9BURK</name>
<accession>A0ABM8X675</accession>
<keyword evidence="4" id="KW-1185">Reference proteome</keyword>
<dbReference type="EC" id="3.1.1.77" evidence="1"/>
<proteinExistence type="inferred from homology"/>
<comment type="function">
    <text evidence="1">Has lipid A 3-O-deacylase activity. Hydrolyzes the ester bond at the 3 position of lipid A, a bioactive component of lipopolysaccharide (LPS), thereby releasing the primary fatty acyl moiety.</text>
</comment>
<evidence type="ECO:0000256" key="1">
    <source>
        <dbReference type="PIRNR" id="PIRNR029681"/>
    </source>
</evidence>